<feature type="region of interest" description="Disordered" evidence="1">
    <location>
        <begin position="1"/>
        <end position="43"/>
    </location>
</feature>
<evidence type="ECO:0000313" key="3">
    <source>
        <dbReference type="Proteomes" id="UP000576152"/>
    </source>
</evidence>
<gene>
    <name evidence="2" type="ORF">FHS00_002575</name>
</gene>
<organism evidence="2 3">
    <name type="scientific">Limimaricola variabilis</name>
    <dbReference type="NCBI Taxonomy" id="1492771"/>
    <lineage>
        <taxon>Bacteria</taxon>
        <taxon>Pseudomonadati</taxon>
        <taxon>Pseudomonadota</taxon>
        <taxon>Alphaproteobacteria</taxon>
        <taxon>Rhodobacterales</taxon>
        <taxon>Paracoccaceae</taxon>
        <taxon>Limimaricola</taxon>
    </lineage>
</organism>
<dbReference type="EMBL" id="JACIBX010000009">
    <property type="protein sequence ID" value="MBB3712977.1"/>
    <property type="molecule type" value="Genomic_DNA"/>
</dbReference>
<dbReference type="Proteomes" id="UP000576152">
    <property type="component" value="Unassembled WGS sequence"/>
</dbReference>
<sequence>MPRFGQNFAGAEQLQDQRAAQQQPLSGQQGGATLGLQDPVRIARPPRQLEHRLEAVIAGQHPVVGPQRLDPAGAACRGDPGAGQEQARAGHGHGILRNRRPLHFIPLAIGSVLE</sequence>
<feature type="compositionally biased region" description="Low complexity" evidence="1">
    <location>
        <begin position="11"/>
        <end position="23"/>
    </location>
</feature>
<name>A0ABR6HR68_9RHOB</name>
<proteinExistence type="predicted"/>
<comment type="caution">
    <text evidence="2">The sequence shown here is derived from an EMBL/GenBank/DDBJ whole genome shotgun (WGS) entry which is preliminary data.</text>
</comment>
<reference evidence="2 3" key="1">
    <citation type="submission" date="2020-08" db="EMBL/GenBank/DDBJ databases">
        <title>Genomic Encyclopedia of Type Strains, Phase III (KMG-III): the genomes of soil and plant-associated and newly described type strains.</title>
        <authorList>
            <person name="Whitman W."/>
        </authorList>
    </citation>
    <scope>NUCLEOTIDE SEQUENCE [LARGE SCALE GENOMIC DNA]</scope>
    <source>
        <strain evidence="2 3">CECT 8572</strain>
    </source>
</reference>
<feature type="region of interest" description="Disordered" evidence="1">
    <location>
        <begin position="61"/>
        <end position="93"/>
    </location>
</feature>
<evidence type="ECO:0000313" key="2">
    <source>
        <dbReference type="EMBL" id="MBB3712977.1"/>
    </source>
</evidence>
<evidence type="ECO:0000256" key="1">
    <source>
        <dbReference type="SAM" id="MobiDB-lite"/>
    </source>
</evidence>
<keyword evidence="3" id="KW-1185">Reference proteome</keyword>
<accession>A0ABR6HR68</accession>
<protein>
    <submittedName>
        <fullName evidence="2">Uncharacterized protein</fullName>
    </submittedName>
</protein>